<dbReference type="InterPro" id="IPR007238">
    <property type="entry name" value="DNA_primase_lsu_euk/arc"/>
</dbReference>
<feature type="binding site" evidence="7">
    <location>
        <position position="225"/>
    </location>
    <ligand>
        <name>[4Fe-4S] cluster</name>
        <dbReference type="ChEBI" id="CHEBI:49883"/>
    </ligand>
</feature>
<keyword evidence="3 7" id="KW-0235">DNA replication</keyword>
<comment type="function">
    <text evidence="7">Regulatory subunit of DNA primase, an RNA polymerase that catalyzes the synthesis of short RNA molecules used as primers for DNA polymerase during DNA replication. Stabilizes and modulates the activity of the small subunit, increasing the rate of DNA synthesis, and conferring RNA synthesis capability. The DNA polymerase activity may enable DNA primase to also catalyze primer extension after primer synthesis. May also play a role in DNA repair.</text>
</comment>
<dbReference type="InterPro" id="IPR058560">
    <property type="entry name" value="DNA_primase_C"/>
</dbReference>
<proteinExistence type="inferred from homology"/>
<evidence type="ECO:0000259" key="8">
    <source>
        <dbReference type="Pfam" id="PF04104"/>
    </source>
</evidence>
<evidence type="ECO:0000256" key="4">
    <source>
        <dbReference type="ARBA" id="ARBA00022723"/>
    </source>
</evidence>
<evidence type="ECO:0000313" key="9">
    <source>
        <dbReference type="EMBL" id="RZN70796.1"/>
    </source>
</evidence>
<dbReference type="Pfam" id="PF26466">
    <property type="entry name" value="DNA_primase_lrg_N"/>
    <property type="match status" value="1"/>
</dbReference>
<dbReference type="GO" id="GO:0051539">
    <property type="term" value="F:4 iron, 4 sulfur cluster binding"/>
    <property type="evidence" value="ECO:0007669"/>
    <property type="project" value="UniProtKB-UniRule"/>
</dbReference>
<keyword evidence="6 7" id="KW-0411">Iron-sulfur</keyword>
<name>A0A520KXM0_9EURY</name>
<feature type="binding site" evidence="7">
    <location>
        <position position="305"/>
    </location>
    <ligand>
        <name>[4Fe-4S] cluster</name>
        <dbReference type="ChEBI" id="CHEBI:49883"/>
    </ligand>
</feature>
<organism evidence="9 10">
    <name type="scientific">Candidatus Methanolliviera hydrocarbonicum</name>
    <dbReference type="NCBI Taxonomy" id="2491085"/>
    <lineage>
        <taxon>Archaea</taxon>
        <taxon>Methanobacteriati</taxon>
        <taxon>Methanobacteriota</taxon>
        <taxon>Candidatus Methanoliparia</taxon>
        <taxon>Candidatus Methanoliparales</taxon>
        <taxon>Candidatus Methanollivieraceae</taxon>
        <taxon>Candidatus Methanolliviera</taxon>
    </lineage>
</organism>
<dbReference type="SUPFAM" id="SSF140914">
    <property type="entry name" value="PriB N-terminal domain-like"/>
    <property type="match status" value="1"/>
</dbReference>
<evidence type="ECO:0000256" key="3">
    <source>
        <dbReference type="ARBA" id="ARBA00022705"/>
    </source>
</evidence>
<dbReference type="GO" id="GO:0006270">
    <property type="term" value="P:DNA replication initiation"/>
    <property type="evidence" value="ECO:0007669"/>
    <property type="project" value="TreeGrafter"/>
</dbReference>
<dbReference type="GO" id="GO:0046872">
    <property type="term" value="F:metal ion binding"/>
    <property type="evidence" value="ECO:0007669"/>
    <property type="project" value="UniProtKB-KW"/>
</dbReference>
<dbReference type="GO" id="GO:1990077">
    <property type="term" value="C:primosome complex"/>
    <property type="evidence" value="ECO:0007669"/>
    <property type="project" value="UniProtKB-KW"/>
</dbReference>
<keyword evidence="4 7" id="KW-0479">Metal-binding</keyword>
<accession>A0A520KXM0</accession>
<dbReference type="HAMAP" id="MF_00701">
    <property type="entry name" value="DNA_primase_lrg_arc"/>
    <property type="match status" value="1"/>
</dbReference>
<keyword evidence="5 7" id="KW-0408">Iron</keyword>
<sequence length="342" mass="40448">MRVELKKIYKYPFLEETKDYIRDSDISLEDITEIGFSEILERGKRRILDALDGKEHVYDKPEREIFSYSTANIMLSCIKDDYLIKRYALFESKRVYKSMVKEDDKFIERVDQSLGVRSERDNKEYKIHFTDYLRYGTGMRDPRWKLINKRVCKGYVYLSKENFLRILQEAYRRKINDDLPLNVPDEICKRMRGNINEIKKKLNEKKASFMRYEFSEINKDHFPPCMKFLVSEIKRGSNISHSGRFALTSFLSSVGMSRDEIIKIYRSSPDFDEEKTRYQVEHITGSSGTVYRCPSCATMKTYGNCIGEDEDCRWVSNPMGRYYKGLKKQLSTNLHQGAGYPR</sequence>
<reference evidence="9 10" key="1">
    <citation type="journal article" date="2019" name="Nat. Microbiol.">
        <title>Wide diversity of methane and short-chain alkane metabolisms in uncultured archaea.</title>
        <authorList>
            <person name="Borrel G."/>
            <person name="Adam P.S."/>
            <person name="McKay L.J."/>
            <person name="Chen L.X."/>
            <person name="Sierra-Garcia I.N."/>
            <person name="Sieber C.M."/>
            <person name="Letourneur Q."/>
            <person name="Ghozlane A."/>
            <person name="Andersen G.L."/>
            <person name="Li W.J."/>
            <person name="Hallam S.J."/>
            <person name="Muyzer G."/>
            <person name="de Oliveira V.M."/>
            <person name="Inskeep W.P."/>
            <person name="Banfield J.F."/>
            <person name="Gribaldo S."/>
        </authorList>
    </citation>
    <scope>NUCLEOTIDE SEQUENCE [LARGE SCALE GENOMIC DNA]</scope>
    <source>
        <strain evidence="9">NM1b</strain>
    </source>
</reference>
<dbReference type="GO" id="GO:0003899">
    <property type="term" value="F:DNA-directed RNA polymerase activity"/>
    <property type="evidence" value="ECO:0007669"/>
    <property type="project" value="InterPro"/>
</dbReference>
<evidence type="ECO:0000256" key="5">
    <source>
        <dbReference type="ARBA" id="ARBA00023004"/>
    </source>
</evidence>
<comment type="cofactor">
    <cofactor evidence="7">
        <name>[4Fe-4S] cluster</name>
        <dbReference type="ChEBI" id="CHEBI:49883"/>
    </cofactor>
    <text evidence="7">Binds 1 [4Fe-4S] cluster.</text>
</comment>
<evidence type="ECO:0000256" key="6">
    <source>
        <dbReference type="ARBA" id="ARBA00023014"/>
    </source>
</evidence>
<protein>
    <recommendedName>
        <fullName evidence="7">DNA primase large subunit PriL</fullName>
    </recommendedName>
</protein>
<keyword evidence="2 7" id="KW-0639">Primosome</keyword>
<dbReference type="AlphaFoldDB" id="A0A520KXM0"/>
<gene>
    <name evidence="7" type="primary">priL</name>
    <name evidence="9" type="ORF">EF807_02760</name>
</gene>
<feature type="domain" description="DNA primase large subunit C-terminal" evidence="8">
    <location>
        <begin position="216"/>
        <end position="306"/>
    </location>
</feature>
<evidence type="ECO:0000256" key="1">
    <source>
        <dbReference type="ARBA" id="ARBA00022485"/>
    </source>
</evidence>
<keyword evidence="1 7" id="KW-0004">4Fe-4S</keyword>
<comment type="caution">
    <text evidence="9">The sequence shown here is derived from an EMBL/GenBank/DDBJ whole genome shotgun (WGS) entry which is preliminary data.</text>
</comment>
<dbReference type="CDD" id="cd06560">
    <property type="entry name" value="PriL"/>
    <property type="match status" value="1"/>
</dbReference>
<dbReference type="InterPro" id="IPR023642">
    <property type="entry name" value="DNA_primase_lsu_PriL"/>
</dbReference>
<dbReference type="PANTHER" id="PTHR10537:SF3">
    <property type="entry name" value="DNA PRIMASE LARGE SUBUNIT"/>
    <property type="match status" value="1"/>
</dbReference>
<evidence type="ECO:0000256" key="2">
    <source>
        <dbReference type="ARBA" id="ARBA00022515"/>
    </source>
</evidence>
<dbReference type="GO" id="GO:0006269">
    <property type="term" value="P:DNA replication, synthesis of primer"/>
    <property type="evidence" value="ECO:0007669"/>
    <property type="project" value="UniProtKB-UniRule"/>
</dbReference>
<comment type="similarity">
    <text evidence="7">Belongs to the eukaryotic-type primase large subunit family.</text>
</comment>
<dbReference type="PANTHER" id="PTHR10537">
    <property type="entry name" value="DNA PRIMASE LARGE SUBUNIT"/>
    <property type="match status" value="1"/>
</dbReference>
<comment type="subunit">
    <text evidence="7">Heterodimer of a small subunit (PriS) and a large subunit (PriL).</text>
</comment>
<feature type="binding site" evidence="7">
    <location>
        <position position="296"/>
    </location>
    <ligand>
        <name>[4Fe-4S] cluster</name>
        <dbReference type="ChEBI" id="CHEBI:49883"/>
    </ligand>
</feature>
<evidence type="ECO:0000313" key="10">
    <source>
        <dbReference type="Proteomes" id="UP000320766"/>
    </source>
</evidence>
<dbReference type="Pfam" id="PF04104">
    <property type="entry name" value="DNA_primase_lrg"/>
    <property type="match status" value="1"/>
</dbReference>
<feature type="binding site" evidence="7">
    <location>
        <position position="312"/>
    </location>
    <ligand>
        <name>[4Fe-4S] cluster</name>
        <dbReference type="ChEBI" id="CHEBI:49883"/>
    </ligand>
</feature>
<evidence type="ECO:0000256" key="7">
    <source>
        <dbReference type="HAMAP-Rule" id="MF_00701"/>
    </source>
</evidence>
<dbReference type="Proteomes" id="UP000320766">
    <property type="component" value="Unassembled WGS sequence"/>
</dbReference>
<dbReference type="EMBL" id="RXIL01000050">
    <property type="protein sequence ID" value="RZN70796.1"/>
    <property type="molecule type" value="Genomic_DNA"/>
</dbReference>